<sequence>MLADTGATLSLVYSRVLRRLGRSGEQLRPYEDLVRSSSGHMLRIRGWINVKLRLENIVVAKEVLVAERLNVDAILGVDTLGTFGAVIDVGERKMMLKGTGEVLPLGVMVVHETFRASMSVSVLLPPRGQALVMANLVGDADEKAVVLVEGWVGLPPTLCVVRTLCSVTDGQVIVELCNASTEGVWVTKGTVVASASVVPESAFASESKTDDVAKYAVASEGGETVATARGETTAVDLGEEVMAAKPDVPPKNESGMKADFSQSRLTEEQKALFQQELDRFWKVMEAEIQQYLELGLIRPSTSPWASPVLMIRKSDGDIRFCIDYRKLNAVTVKDCYPMPLIDDILDVLRGAKLFSTMDIASGYWNVPMHENSVSKTAFTCKYGLYEWMVMLFGSVTLCLRLNG</sequence>
<dbReference type="CDD" id="cd01647">
    <property type="entry name" value="RT_LTR"/>
    <property type="match status" value="1"/>
</dbReference>
<gene>
    <name evidence="2" type="ORF">Pfra01_001903900</name>
</gene>
<keyword evidence="3" id="KW-1185">Reference proteome</keyword>
<evidence type="ECO:0000259" key="1">
    <source>
        <dbReference type="Pfam" id="PF00078"/>
    </source>
</evidence>
<dbReference type="OrthoDB" id="420169at2759"/>
<evidence type="ECO:0000313" key="2">
    <source>
        <dbReference type="EMBL" id="GMF48821.1"/>
    </source>
</evidence>
<dbReference type="Proteomes" id="UP001165121">
    <property type="component" value="Unassembled WGS sequence"/>
</dbReference>
<name>A0A9W7CZ89_9STRA</name>
<organism evidence="2 3">
    <name type="scientific">Phytophthora fragariaefolia</name>
    <dbReference type="NCBI Taxonomy" id="1490495"/>
    <lineage>
        <taxon>Eukaryota</taxon>
        <taxon>Sar</taxon>
        <taxon>Stramenopiles</taxon>
        <taxon>Oomycota</taxon>
        <taxon>Peronosporomycetes</taxon>
        <taxon>Peronosporales</taxon>
        <taxon>Peronosporaceae</taxon>
        <taxon>Phytophthora</taxon>
    </lineage>
</organism>
<dbReference type="SUPFAM" id="SSF56672">
    <property type="entry name" value="DNA/RNA polymerases"/>
    <property type="match status" value="1"/>
</dbReference>
<dbReference type="InterPro" id="IPR000477">
    <property type="entry name" value="RT_dom"/>
</dbReference>
<dbReference type="InterPro" id="IPR021109">
    <property type="entry name" value="Peptidase_aspartic_dom_sf"/>
</dbReference>
<proteinExistence type="predicted"/>
<dbReference type="Gene3D" id="3.10.10.10">
    <property type="entry name" value="HIV Type 1 Reverse Transcriptase, subunit A, domain 1"/>
    <property type="match status" value="1"/>
</dbReference>
<dbReference type="InterPro" id="IPR053134">
    <property type="entry name" value="RNA-dir_DNA_polymerase"/>
</dbReference>
<dbReference type="Gene3D" id="2.40.70.10">
    <property type="entry name" value="Acid Proteases"/>
    <property type="match status" value="1"/>
</dbReference>
<feature type="domain" description="Reverse transcriptase" evidence="1">
    <location>
        <begin position="311"/>
        <end position="395"/>
    </location>
</feature>
<evidence type="ECO:0000313" key="3">
    <source>
        <dbReference type="Proteomes" id="UP001165121"/>
    </source>
</evidence>
<dbReference type="Gene3D" id="3.30.70.270">
    <property type="match status" value="1"/>
</dbReference>
<dbReference type="InterPro" id="IPR043502">
    <property type="entry name" value="DNA/RNA_pol_sf"/>
</dbReference>
<reference evidence="2" key="1">
    <citation type="submission" date="2023-04" db="EMBL/GenBank/DDBJ databases">
        <title>Phytophthora fragariaefolia NBRC 109709.</title>
        <authorList>
            <person name="Ichikawa N."/>
            <person name="Sato H."/>
            <person name="Tonouchi N."/>
        </authorList>
    </citation>
    <scope>NUCLEOTIDE SEQUENCE</scope>
    <source>
        <strain evidence="2">NBRC 109709</strain>
    </source>
</reference>
<dbReference type="Pfam" id="PF00078">
    <property type="entry name" value="RVT_1"/>
    <property type="match status" value="1"/>
</dbReference>
<comment type="caution">
    <text evidence="2">The sequence shown here is derived from an EMBL/GenBank/DDBJ whole genome shotgun (WGS) entry which is preliminary data.</text>
</comment>
<dbReference type="AlphaFoldDB" id="A0A9W7CZ89"/>
<dbReference type="PANTHER" id="PTHR24559">
    <property type="entry name" value="TRANSPOSON TY3-I GAG-POL POLYPROTEIN"/>
    <property type="match status" value="1"/>
</dbReference>
<dbReference type="SUPFAM" id="SSF50630">
    <property type="entry name" value="Acid proteases"/>
    <property type="match status" value="1"/>
</dbReference>
<accession>A0A9W7CZ89</accession>
<dbReference type="InterPro" id="IPR043128">
    <property type="entry name" value="Rev_trsase/Diguanyl_cyclase"/>
</dbReference>
<protein>
    <submittedName>
        <fullName evidence="2">Unnamed protein product</fullName>
    </submittedName>
</protein>
<dbReference type="CDD" id="cd00303">
    <property type="entry name" value="retropepsin_like"/>
    <property type="match status" value="1"/>
</dbReference>
<dbReference type="EMBL" id="BSXT01002411">
    <property type="protein sequence ID" value="GMF48821.1"/>
    <property type="molecule type" value="Genomic_DNA"/>
</dbReference>
<dbReference type="PANTHER" id="PTHR24559:SF444">
    <property type="entry name" value="REVERSE TRANSCRIPTASE DOMAIN-CONTAINING PROTEIN"/>
    <property type="match status" value="1"/>
</dbReference>